<dbReference type="Proteomes" id="UP000027138">
    <property type="component" value="Unassembled WGS sequence"/>
</dbReference>
<dbReference type="GO" id="GO:0005634">
    <property type="term" value="C:nucleus"/>
    <property type="evidence" value="ECO:0007669"/>
    <property type="project" value="UniProtKB-SubCell"/>
</dbReference>
<dbReference type="EMBL" id="KK914862">
    <property type="protein sequence ID" value="KDP27147.1"/>
    <property type="molecule type" value="Genomic_DNA"/>
</dbReference>
<proteinExistence type="predicted"/>
<dbReference type="GO" id="GO:0008270">
    <property type="term" value="F:zinc ion binding"/>
    <property type="evidence" value="ECO:0007669"/>
    <property type="project" value="UniProtKB-KW"/>
</dbReference>
<dbReference type="Gene3D" id="1.10.10.60">
    <property type="entry name" value="Homeodomain-like"/>
    <property type="match status" value="1"/>
</dbReference>
<dbReference type="OrthoDB" id="1929626at2759"/>
<organism evidence="11 12">
    <name type="scientific">Jatropha curcas</name>
    <name type="common">Barbados nut</name>
    <dbReference type="NCBI Taxonomy" id="180498"/>
    <lineage>
        <taxon>Eukaryota</taxon>
        <taxon>Viridiplantae</taxon>
        <taxon>Streptophyta</taxon>
        <taxon>Embryophyta</taxon>
        <taxon>Tracheophyta</taxon>
        <taxon>Spermatophyta</taxon>
        <taxon>Magnoliopsida</taxon>
        <taxon>eudicotyledons</taxon>
        <taxon>Gunneridae</taxon>
        <taxon>Pentapetalae</taxon>
        <taxon>rosids</taxon>
        <taxon>fabids</taxon>
        <taxon>Malpighiales</taxon>
        <taxon>Euphorbiaceae</taxon>
        <taxon>Crotonoideae</taxon>
        <taxon>Jatropheae</taxon>
        <taxon>Jatropha</taxon>
    </lineage>
</organism>
<evidence type="ECO:0000256" key="4">
    <source>
        <dbReference type="ARBA" id="ARBA00022833"/>
    </source>
</evidence>
<keyword evidence="8" id="KW-0804">Transcription</keyword>
<evidence type="ECO:0000256" key="7">
    <source>
        <dbReference type="ARBA" id="ARBA00023155"/>
    </source>
</evidence>
<keyword evidence="6" id="KW-0238">DNA-binding</keyword>
<dbReference type="STRING" id="180498.A0A067JTB6"/>
<dbReference type="GO" id="GO:0003700">
    <property type="term" value="F:DNA-binding transcription factor activity"/>
    <property type="evidence" value="ECO:0007669"/>
    <property type="project" value="TreeGrafter"/>
</dbReference>
<keyword evidence="2" id="KW-0479">Metal-binding</keyword>
<dbReference type="AlphaFoldDB" id="A0A067JTB6"/>
<keyword evidence="9" id="KW-0539">Nucleus</keyword>
<evidence type="ECO:0000256" key="8">
    <source>
        <dbReference type="ARBA" id="ARBA00023163"/>
    </source>
</evidence>
<sequence length="148" mass="16237">MLLALSGGVAAGLNENSNINVSGGVSARKRFRTKFSQDQKEIMYQVAERVGWKMQKRDEELIQEFCNEVGGDKGVLKVWMHNNKNTFGKRDANGNGNGNGTSNNLENNSSNNNNSSENLNHHQQQQQEQHFGNDNVAHVGTNGSSSSS</sequence>
<keyword evidence="4" id="KW-0862">Zinc</keyword>
<accession>A0A067JTB6</accession>
<keyword evidence="12" id="KW-1185">Reference proteome</keyword>
<evidence type="ECO:0000256" key="9">
    <source>
        <dbReference type="ARBA" id="ARBA00023242"/>
    </source>
</evidence>
<keyword evidence="3" id="KW-0863">Zinc-finger</keyword>
<evidence type="ECO:0000256" key="10">
    <source>
        <dbReference type="SAM" id="MobiDB-lite"/>
    </source>
</evidence>
<dbReference type="PANTHER" id="PTHR31948:SF72">
    <property type="entry name" value="ZINC-FINGER HOMEODOMAIN PROTEIN 10"/>
    <property type="match status" value="1"/>
</dbReference>
<dbReference type="GO" id="GO:0000976">
    <property type="term" value="F:transcription cis-regulatory region binding"/>
    <property type="evidence" value="ECO:0007669"/>
    <property type="project" value="TreeGrafter"/>
</dbReference>
<comment type="subcellular location">
    <subcellularLocation>
        <location evidence="1">Nucleus</location>
    </subcellularLocation>
</comment>
<evidence type="ECO:0000256" key="1">
    <source>
        <dbReference type="ARBA" id="ARBA00004123"/>
    </source>
</evidence>
<evidence type="ECO:0000256" key="5">
    <source>
        <dbReference type="ARBA" id="ARBA00023015"/>
    </source>
</evidence>
<evidence type="ECO:0000313" key="11">
    <source>
        <dbReference type="EMBL" id="KDP27147.1"/>
    </source>
</evidence>
<evidence type="ECO:0000313" key="12">
    <source>
        <dbReference type="Proteomes" id="UP000027138"/>
    </source>
</evidence>
<feature type="compositionally biased region" description="Low complexity" evidence="10">
    <location>
        <begin position="100"/>
        <end position="133"/>
    </location>
</feature>
<evidence type="ECO:0000256" key="6">
    <source>
        <dbReference type="ARBA" id="ARBA00023125"/>
    </source>
</evidence>
<dbReference type="NCBIfam" id="TIGR01565">
    <property type="entry name" value="homeo_ZF_HD"/>
    <property type="match status" value="1"/>
</dbReference>
<gene>
    <name evidence="11" type="ORF">JCGZ_19846</name>
</gene>
<dbReference type="InterPro" id="IPR006455">
    <property type="entry name" value="Homeodomain_ZF_HD"/>
</dbReference>
<name>A0A067JTB6_JATCU</name>
<dbReference type="SUPFAM" id="SSF46689">
    <property type="entry name" value="Homeodomain-like"/>
    <property type="match status" value="1"/>
</dbReference>
<keyword evidence="5" id="KW-0805">Transcription regulation</keyword>
<evidence type="ECO:0008006" key="13">
    <source>
        <dbReference type="Google" id="ProtNLM"/>
    </source>
</evidence>
<keyword evidence="7" id="KW-0371">Homeobox</keyword>
<dbReference type="GO" id="GO:0050793">
    <property type="term" value="P:regulation of developmental process"/>
    <property type="evidence" value="ECO:0007669"/>
    <property type="project" value="TreeGrafter"/>
</dbReference>
<feature type="region of interest" description="Disordered" evidence="10">
    <location>
        <begin position="85"/>
        <end position="148"/>
    </location>
</feature>
<protein>
    <recommendedName>
        <fullName evidence="13">ZF-HD dimerization-type domain-containing protein</fullName>
    </recommendedName>
</protein>
<evidence type="ECO:0000256" key="2">
    <source>
        <dbReference type="ARBA" id="ARBA00022723"/>
    </source>
</evidence>
<dbReference type="InterPro" id="IPR009057">
    <property type="entry name" value="Homeodomain-like_sf"/>
</dbReference>
<evidence type="ECO:0000256" key="3">
    <source>
        <dbReference type="ARBA" id="ARBA00022771"/>
    </source>
</evidence>
<dbReference type="PANTHER" id="PTHR31948">
    <property type="entry name" value="ZINC-FINGER HOMEODOMAIN PROTEIN 2"/>
    <property type="match status" value="1"/>
</dbReference>
<reference evidence="11 12" key="1">
    <citation type="journal article" date="2014" name="PLoS ONE">
        <title>Global Analysis of Gene Expression Profiles in Physic Nut (Jatropha curcas L.) Seedlings Exposed to Salt Stress.</title>
        <authorList>
            <person name="Zhang L."/>
            <person name="Zhang C."/>
            <person name="Wu P."/>
            <person name="Chen Y."/>
            <person name="Li M."/>
            <person name="Jiang H."/>
            <person name="Wu G."/>
        </authorList>
    </citation>
    <scope>NUCLEOTIDE SEQUENCE [LARGE SCALE GENOMIC DNA]</scope>
    <source>
        <strain evidence="12">cv. GZQX0401</strain>
        <tissue evidence="11">Young leaves</tissue>
    </source>
</reference>
<dbReference type="FunFam" id="1.10.10.60:FF:000257">
    <property type="entry name" value="Zinc-finger homeodomain protein 2"/>
    <property type="match status" value="1"/>
</dbReference>